<feature type="domain" description="EAL" evidence="8">
    <location>
        <begin position="640"/>
        <end position="896"/>
    </location>
</feature>
<feature type="transmembrane region" description="Helical" evidence="6">
    <location>
        <begin position="303"/>
        <end position="322"/>
    </location>
</feature>
<feature type="region of interest" description="Disordered" evidence="5">
    <location>
        <begin position="1"/>
        <end position="20"/>
    </location>
</feature>
<dbReference type="SUPFAM" id="SSF141868">
    <property type="entry name" value="EAL domain-like"/>
    <property type="match status" value="1"/>
</dbReference>
<dbReference type="Gene3D" id="3.30.450.350">
    <property type="entry name" value="CHASE domain"/>
    <property type="match status" value="1"/>
</dbReference>
<evidence type="ECO:0000256" key="1">
    <source>
        <dbReference type="ARBA" id="ARBA00004370"/>
    </source>
</evidence>
<dbReference type="InterPro" id="IPR029787">
    <property type="entry name" value="Nucleotide_cyclase"/>
</dbReference>
<dbReference type="SMART" id="SM00052">
    <property type="entry name" value="EAL"/>
    <property type="match status" value="1"/>
</dbReference>
<dbReference type="PROSITE" id="PS50839">
    <property type="entry name" value="CHASE"/>
    <property type="match status" value="1"/>
</dbReference>
<keyword evidence="4 6" id="KW-0472">Membrane</keyword>
<feature type="domain" description="GGDEF" evidence="9">
    <location>
        <begin position="497"/>
        <end position="630"/>
    </location>
</feature>
<dbReference type="InterPro" id="IPR000014">
    <property type="entry name" value="PAS"/>
</dbReference>
<keyword evidence="11" id="KW-1185">Reference proteome</keyword>
<dbReference type="Pfam" id="PF00990">
    <property type="entry name" value="GGDEF"/>
    <property type="match status" value="1"/>
</dbReference>
<comment type="caution">
    <text evidence="10">The sequence shown here is derived from an EMBL/GenBank/DDBJ whole genome shotgun (WGS) entry which is preliminary data.</text>
</comment>
<evidence type="ECO:0000256" key="2">
    <source>
        <dbReference type="ARBA" id="ARBA00022692"/>
    </source>
</evidence>
<feature type="domain" description="CHASE" evidence="7">
    <location>
        <begin position="141"/>
        <end position="239"/>
    </location>
</feature>
<evidence type="ECO:0000256" key="6">
    <source>
        <dbReference type="SAM" id="Phobius"/>
    </source>
</evidence>
<dbReference type="SUPFAM" id="SSF55785">
    <property type="entry name" value="PYP-like sensor domain (PAS domain)"/>
    <property type="match status" value="1"/>
</dbReference>
<evidence type="ECO:0000313" key="10">
    <source>
        <dbReference type="EMBL" id="MCW4473020.1"/>
    </source>
</evidence>
<evidence type="ECO:0000259" key="9">
    <source>
        <dbReference type="PROSITE" id="PS50887"/>
    </source>
</evidence>
<dbReference type="EMBL" id="JAPCHY010000008">
    <property type="protein sequence ID" value="MCW4473020.1"/>
    <property type="molecule type" value="Genomic_DNA"/>
</dbReference>
<dbReference type="NCBIfam" id="TIGR00254">
    <property type="entry name" value="GGDEF"/>
    <property type="match status" value="1"/>
</dbReference>
<organism evidence="10 11">
    <name type="scientific">Xanthomonas chitinilytica</name>
    <dbReference type="NCBI Taxonomy" id="2989819"/>
    <lineage>
        <taxon>Bacteria</taxon>
        <taxon>Pseudomonadati</taxon>
        <taxon>Pseudomonadota</taxon>
        <taxon>Gammaproteobacteria</taxon>
        <taxon>Lysobacterales</taxon>
        <taxon>Lysobacteraceae</taxon>
        <taxon>Xanthomonas</taxon>
    </lineage>
</organism>
<comment type="subcellular location">
    <subcellularLocation>
        <location evidence="1">Membrane</location>
    </subcellularLocation>
</comment>
<keyword evidence="3 6" id="KW-1133">Transmembrane helix</keyword>
<dbReference type="InterPro" id="IPR035919">
    <property type="entry name" value="EAL_sf"/>
</dbReference>
<keyword evidence="2 6" id="KW-0812">Transmembrane</keyword>
<accession>A0ABT3JX48</accession>
<dbReference type="CDD" id="cd01948">
    <property type="entry name" value="EAL"/>
    <property type="match status" value="1"/>
</dbReference>
<dbReference type="Pfam" id="PF00563">
    <property type="entry name" value="EAL"/>
    <property type="match status" value="1"/>
</dbReference>
<dbReference type="InterPro" id="IPR001633">
    <property type="entry name" value="EAL_dom"/>
</dbReference>
<dbReference type="SMART" id="SM01079">
    <property type="entry name" value="CHASE"/>
    <property type="match status" value="1"/>
</dbReference>
<evidence type="ECO:0000256" key="3">
    <source>
        <dbReference type="ARBA" id="ARBA00022989"/>
    </source>
</evidence>
<dbReference type="InterPro" id="IPR006189">
    <property type="entry name" value="CHASE_dom"/>
</dbReference>
<dbReference type="InterPro" id="IPR035965">
    <property type="entry name" value="PAS-like_dom_sf"/>
</dbReference>
<dbReference type="SMART" id="SM00267">
    <property type="entry name" value="GGDEF"/>
    <property type="match status" value="1"/>
</dbReference>
<evidence type="ECO:0000259" key="7">
    <source>
        <dbReference type="PROSITE" id="PS50839"/>
    </source>
</evidence>
<dbReference type="Gene3D" id="3.20.20.450">
    <property type="entry name" value="EAL domain"/>
    <property type="match status" value="1"/>
</dbReference>
<dbReference type="PANTHER" id="PTHR44757">
    <property type="entry name" value="DIGUANYLATE CYCLASE DGCP"/>
    <property type="match status" value="1"/>
</dbReference>
<feature type="transmembrane region" description="Helical" evidence="6">
    <location>
        <begin position="24"/>
        <end position="43"/>
    </location>
</feature>
<dbReference type="Proteomes" id="UP001209922">
    <property type="component" value="Unassembled WGS sequence"/>
</dbReference>
<dbReference type="Pfam" id="PF13188">
    <property type="entry name" value="PAS_8"/>
    <property type="match status" value="1"/>
</dbReference>
<dbReference type="Pfam" id="PF03924">
    <property type="entry name" value="CHASE"/>
    <property type="match status" value="1"/>
</dbReference>
<sequence>MAVPESTRAQQDGGTGPGAARTPLLASSAWALAALLAGLLLTAEMARREWLQERLHADSLQRSLADAAQERMRDSLEGAALALRSMQTVFLSSDRMDQQAFVQYQQNLRSQELVQGYVLTGFARRQADPAAPAQASYRYEFIAPLQGNEVLLGFDINQQPENLKALQRARDADVPTASAPFPLLQFEEAGGATALGITVRLPVYSRGLRPTSVEERRARELGALAVSLRLEPMVREALQGRILEHMHVDIRDLDAAPGQEQVFASGTATAAGVPLQVRQLDFGGRRWELRLWPRVEIAEWGQLRLIVIAGSTISVLLALFLWSQITTHRRAVELGRRMSARFGESEARFRVLNELLPALVLLADGRDGRITYANQAARQQLGGVVDSALVSLFADRQQGEQAIAATTTHGGWSSQETVIVSGTGAGFWANASLAGVEVDAAPHLLMVATDTSAQREMTERLRYQAAHDELTGLRNRREFERLLRLALAERAGNPAAAPFALLYIDLDQFKLINDLSGHMAGDQLLVQLVHAVRQHLRDGDLLARLGGDEFGLLAFDVDPEQAAALAEQMRCCIESVAFLWQDRTYTASASIGLVMVDRDGCTLKDLLAWADSACYQAKENGRNRVWVYREDDDTTRRMGEMEWTNRLRWALEQDRLLLDYQEVVALDPAQCKAKHIELLLRMRDEEGGVVLPGAFLTAAERYGLMPAVDRWVIRAALANFARLHPSGAQLGTCAINLSGASIEDEGLADFILAAIDEYAVPAQQLCLEITETVAVRDLLRVVRVIERLRAVGCRIALDDFGAGMSSFGYLKNLPVDVIKIDGSFVRDLGRDPMSRIIVDAVTRIGHQRGLKVVAEWVDDENSLAVLRDLGVDYAQGFALHRPERVLFQREDHGRIPRRA</sequence>
<evidence type="ECO:0000256" key="4">
    <source>
        <dbReference type="ARBA" id="ARBA00023136"/>
    </source>
</evidence>
<proteinExistence type="predicted"/>
<evidence type="ECO:0000259" key="8">
    <source>
        <dbReference type="PROSITE" id="PS50883"/>
    </source>
</evidence>
<dbReference type="Gene3D" id="3.30.70.270">
    <property type="match status" value="1"/>
</dbReference>
<dbReference type="InterPro" id="IPR052155">
    <property type="entry name" value="Biofilm_reg_signaling"/>
</dbReference>
<reference evidence="10 11" key="1">
    <citation type="submission" date="2022-10" db="EMBL/GenBank/DDBJ databases">
        <title>Xanthomonas sp. H13-6.</title>
        <authorList>
            <person name="Liu X."/>
            <person name="Deng Z."/>
            <person name="Jiang Y."/>
            <person name="Yu T."/>
            <person name="Ai J."/>
        </authorList>
    </citation>
    <scope>NUCLEOTIDE SEQUENCE [LARGE SCALE GENOMIC DNA]</scope>
    <source>
        <strain evidence="10 11">H13-6</strain>
    </source>
</reference>
<protein>
    <submittedName>
        <fullName evidence="10">EAL domain-containing protein</fullName>
    </submittedName>
</protein>
<dbReference type="PANTHER" id="PTHR44757:SF4">
    <property type="entry name" value="DIGUANYLATE CYCLASE DGCE-RELATED"/>
    <property type="match status" value="1"/>
</dbReference>
<dbReference type="PROSITE" id="PS50887">
    <property type="entry name" value="GGDEF"/>
    <property type="match status" value="1"/>
</dbReference>
<dbReference type="Gene3D" id="3.30.450.20">
    <property type="entry name" value="PAS domain"/>
    <property type="match status" value="1"/>
</dbReference>
<dbReference type="InterPro" id="IPR000160">
    <property type="entry name" value="GGDEF_dom"/>
</dbReference>
<dbReference type="PROSITE" id="PS50883">
    <property type="entry name" value="EAL"/>
    <property type="match status" value="1"/>
</dbReference>
<dbReference type="SUPFAM" id="SSF55073">
    <property type="entry name" value="Nucleotide cyclase"/>
    <property type="match status" value="1"/>
</dbReference>
<dbReference type="InterPro" id="IPR043128">
    <property type="entry name" value="Rev_trsase/Diguanyl_cyclase"/>
</dbReference>
<gene>
    <name evidence="10" type="ORF">OK345_10945</name>
</gene>
<dbReference type="InterPro" id="IPR042240">
    <property type="entry name" value="CHASE_sf"/>
</dbReference>
<evidence type="ECO:0000256" key="5">
    <source>
        <dbReference type="SAM" id="MobiDB-lite"/>
    </source>
</evidence>
<dbReference type="CDD" id="cd01949">
    <property type="entry name" value="GGDEF"/>
    <property type="match status" value="1"/>
</dbReference>
<name>A0ABT3JX48_9XANT</name>
<evidence type="ECO:0000313" key="11">
    <source>
        <dbReference type="Proteomes" id="UP001209922"/>
    </source>
</evidence>
<dbReference type="RefSeq" id="WP_265128004.1">
    <property type="nucleotide sequence ID" value="NZ_JAPCHY010000008.1"/>
</dbReference>